<evidence type="ECO:0000256" key="6">
    <source>
        <dbReference type="ARBA" id="ARBA00022842"/>
    </source>
</evidence>
<name>A0A6A5H9R2_CAERE</name>
<dbReference type="InterPro" id="IPR001932">
    <property type="entry name" value="PPM-type_phosphatase-like_dom"/>
</dbReference>
<evidence type="ECO:0000256" key="9">
    <source>
        <dbReference type="RuleBase" id="RU003465"/>
    </source>
</evidence>
<dbReference type="EMBL" id="WUAV01000003">
    <property type="protein sequence ID" value="KAF1763606.1"/>
    <property type="molecule type" value="Genomic_DNA"/>
</dbReference>
<feature type="compositionally biased region" description="Low complexity" evidence="10">
    <location>
        <begin position="262"/>
        <end position="280"/>
    </location>
</feature>
<keyword evidence="6" id="KW-0460">Magnesium</keyword>
<evidence type="ECO:0000313" key="12">
    <source>
        <dbReference type="EMBL" id="KAF1763606.1"/>
    </source>
</evidence>
<dbReference type="PANTHER" id="PTHR13832:SF803">
    <property type="entry name" value="PROTEIN PHOSPHATASE 1G"/>
    <property type="match status" value="1"/>
</dbReference>
<keyword evidence="4" id="KW-0479">Metal-binding</keyword>
<dbReference type="PROSITE" id="PS01032">
    <property type="entry name" value="PPM_1"/>
    <property type="match status" value="1"/>
</dbReference>
<evidence type="ECO:0000256" key="10">
    <source>
        <dbReference type="SAM" id="MobiDB-lite"/>
    </source>
</evidence>
<dbReference type="CDD" id="cd00143">
    <property type="entry name" value="PP2Cc"/>
    <property type="match status" value="1"/>
</dbReference>
<dbReference type="SMART" id="SM00332">
    <property type="entry name" value="PP2Cc"/>
    <property type="match status" value="1"/>
</dbReference>
<feature type="compositionally biased region" description="Acidic residues" evidence="10">
    <location>
        <begin position="174"/>
        <end position="203"/>
    </location>
</feature>
<evidence type="ECO:0000313" key="13">
    <source>
        <dbReference type="Proteomes" id="UP000483820"/>
    </source>
</evidence>
<dbReference type="RefSeq" id="XP_003103136.2">
    <property type="nucleotide sequence ID" value="XM_003103088.2"/>
</dbReference>
<evidence type="ECO:0000256" key="2">
    <source>
        <dbReference type="ARBA" id="ARBA00006702"/>
    </source>
</evidence>
<dbReference type="Proteomes" id="UP000483820">
    <property type="component" value="Chromosome III"/>
</dbReference>
<feature type="region of interest" description="Disordered" evidence="10">
    <location>
        <begin position="172"/>
        <end position="327"/>
    </location>
</feature>
<gene>
    <name evidence="12" type="ORF">GCK72_011873</name>
</gene>
<feature type="compositionally biased region" description="Basic and acidic residues" evidence="10">
    <location>
        <begin position="111"/>
        <end position="126"/>
    </location>
</feature>
<dbReference type="GO" id="GO:0004722">
    <property type="term" value="F:protein serine/threonine phosphatase activity"/>
    <property type="evidence" value="ECO:0007669"/>
    <property type="project" value="UniProtKB-EC"/>
</dbReference>
<evidence type="ECO:0000256" key="1">
    <source>
        <dbReference type="ARBA" id="ARBA00001936"/>
    </source>
</evidence>
<dbReference type="AlphaFoldDB" id="A0A6A5H9R2"/>
<dbReference type="EC" id="3.1.3.16" evidence="3"/>
<reference evidence="12 13" key="1">
    <citation type="submission" date="2019-12" db="EMBL/GenBank/DDBJ databases">
        <title>Chromosome-level assembly of the Caenorhabditis remanei genome.</title>
        <authorList>
            <person name="Teterina A.A."/>
            <person name="Willis J.H."/>
            <person name="Phillips P.C."/>
        </authorList>
    </citation>
    <scope>NUCLEOTIDE SEQUENCE [LARGE SCALE GENOMIC DNA]</scope>
    <source>
        <strain evidence="12 13">PX506</strain>
        <tissue evidence="12">Whole organism</tissue>
    </source>
</reference>
<dbReference type="PROSITE" id="PS51746">
    <property type="entry name" value="PPM_2"/>
    <property type="match status" value="1"/>
</dbReference>
<dbReference type="Pfam" id="PF00481">
    <property type="entry name" value="PP2C"/>
    <property type="match status" value="2"/>
</dbReference>
<dbReference type="KEGG" id="crq:GCK72_011873"/>
<keyword evidence="7 9" id="KW-0904">Protein phosphatase</keyword>
<comment type="similarity">
    <text evidence="2 9">Belongs to the PP2C family.</text>
</comment>
<dbReference type="InterPro" id="IPR036457">
    <property type="entry name" value="PPM-type-like_dom_sf"/>
</dbReference>
<dbReference type="SUPFAM" id="SSF81606">
    <property type="entry name" value="PP2C-like"/>
    <property type="match status" value="1"/>
</dbReference>
<keyword evidence="5 9" id="KW-0378">Hydrolase</keyword>
<dbReference type="InterPro" id="IPR000222">
    <property type="entry name" value="PP2C_BS"/>
</dbReference>
<dbReference type="CTD" id="9798603"/>
<evidence type="ECO:0000259" key="11">
    <source>
        <dbReference type="PROSITE" id="PS51746"/>
    </source>
</evidence>
<keyword evidence="8" id="KW-0464">Manganese</keyword>
<feature type="domain" description="PPM-type phosphatase" evidence="11">
    <location>
        <begin position="23"/>
        <end position="500"/>
    </location>
</feature>
<evidence type="ECO:0000256" key="3">
    <source>
        <dbReference type="ARBA" id="ARBA00013081"/>
    </source>
</evidence>
<dbReference type="PANTHER" id="PTHR13832">
    <property type="entry name" value="PROTEIN PHOSPHATASE 2C"/>
    <property type="match status" value="1"/>
</dbReference>
<feature type="compositionally biased region" description="Basic and acidic residues" evidence="10">
    <location>
        <begin position="204"/>
        <end position="233"/>
    </location>
</feature>
<protein>
    <recommendedName>
        <fullName evidence="3">protein-serine/threonine phosphatase</fullName>
        <ecNumber evidence="3">3.1.3.16</ecNumber>
    </recommendedName>
</protein>
<dbReference type="GO" id="GO:0046872">
    <property type="term" value="F:metal ion binding"/>
    <property type="evidence" value="ECO:0007669"/>
    <property type="project" value="UniProtKB-KW"/>
</dbReference>
<feature type="region of interest" description="Disordered" evidence="10">
    <location>
        <begin position="111"/>
        <end position="135"/>
    </location>
</feature>
<evidence type="ECO:0000256" key="5">
    <source>
        <dbReference type="ARBA" id="ARBA00022801"/>
    </source>
</evidence>
<accession>A0A6A5H9R2</accession>
<comment type="cofactor">
    <cofactor evidence="1">
        <name>Mn(2+)</name>
        <dbReference type="ChEBI" id="CHEBI:29035"/>
    </cofactor>
</comment>
<organism evidence="12 13">
    <name type="scientific">Caenorhabditis remanei</name>
    <name type="common">Caenorhabditis vulgaris</name>
    <dbReference type="NCBI Taxonomy" id="31234"/>
    <lineage>
        <taxon>Eukaryota</taxon>
        <taxon>Metazoa</taxon>
        <taxon>Ecdysozoa</taxon>
        <taxon>Nematoda</taxon>
        <taxon>Chromadorea</taxon>
        <taxon>Rhabditida</taxon>
        <taxon>Rhabditina</taxon>
        <taxon>Rhabditomorpha</taxon>
        <taxon>Rhabditoidea</taxon>
        <taxon>Rhabditidae</taxon>
        <taxon>Peloderinae</taxon>
        <taxon>Caenorhabditis</taxon>
    </lineage>
</organism>
<proteinExistence type="inferred from homology"/>
<feature type="compositionally biased region" description="Acidic residues" evidence="10">
    <location>
        <begin position="281"/>
        <end position="312"/>
    </location>
</feature>
<evidence type="ECO:0000256" key="8">
    <source>
        <dbReference type="ARBA" id="ARBA00023211"/>
    </source>
</evidence>
<dbReference type="GeneID" id="9798603"/>
<dbReference type="Gene3D" id="3.60.40.10">
    <property type="entry name" value="PPM-type phosphatase domain"/>
    <property type="match status" value="2"/>
</dbReference>
<dbReference type="InterPro" id="IPR015655">
    <property type="entry name" value="PP2C"/>
</dbReference>
<evidence type="ECO:0000256" key="7">
    <source>
        <dbReference type="ARBA" id="ARBA00022912"/>
    </source>
</evidence>
<evidence type="ECO:0000256" key="4">
    <source>
        <dbReference type="ARBA" id="ARBA00022723"/>
    </source>
</evidence>
<feature type="compositionally biased region" description="Basic residues" evidence="10">
    <location>
        <begin position="234"/>
        <end position="244"/>
    </location>
</feature>
<sequence>MGAYLNRPVVDKEKEEGSGDGFSYACTTMQGWRANQEDAHNCVVDLHTGWHMFAVYDGHGGTEVSKFTSAKLPDFLKERKFWEADDIGSCLQTAFVDFDDFIRAEDSMKELKELSGDGEAPKRTPGEDGEDEADRIDTIEEASIPIAELLKKYGGAGLGKSLLSAFLAKGDAEIGSDSDEDEEEQEDEDEEEEEADDSQEDDGEVKKEDKEAGESQKDEEKAEETQKEGEKKETPKKKVQKRCSKSPIQSEAKKSKSDDAADSSAETAAPSSSSGPAADVATEEDDESDQEFVADEEEVEDEESDEDMEEGDIGPLMLGGGGEVPGEDSGTTACVVLVGNKKVIVANAGDSRAILCRAGKAIDLSVDHKPEDEVETARIHAAGGAIEDGRVNGGLNLSRALGDHAYKKNHKMELKDQMITAFPDIKIEDLTADDEFLVVACDGIWNSMESQQVVDFVRDLIAKGKTCAEICDALCDHCLADSTEGDGTGCDNMTVICTIFKH</sequence>
<comment type="caution">
    <text evidence="12">The sequence shown here is derived from an EMBL/GenBank/DDBJ whole genome shotgun (WGS) entry which is preliminary data.</text>
</comment>